<dbReference type="SUPFAM" id="SSF52266">
    <property type="entry name" value="SGNH hydrolase"/>
    <property type="match status" value="1"/>
</dbReference>
<dbReference type="InterPro" id="IPR036514">
    <property type="entry name" value="SGNH_hydro_sf"/>
</dbReference>
<evidence type="ECO:0000313" key="3">
    <source>
        <dbReference type="Proteomes" id="UP000430120"/>
    </source>
</evidence>
<proteinExistence type="predicted"/>
<dbReference type="OrthoDB" id="9148933at2"/>
<dbReference type="Proteomes" id="UP000430120">
    <property type="component" value="Unassembled WGS sequence"/>
</dbReference>
<evidence type="ECO:0000313" key="2">
    <source>
        <dbReference type="EMBL" id="KAB0583377.1"/>
    </source>
</evidence>
<organism evidence="2 3">
    <name type="scientific">Ideonella dechloratans</name>
    <dbReference type="NCBI Taxonomy" id="36863"/>
    <lineage>
        <taxon>Bacteria</taxon>
        <taxon>Pseudomonadati</taxon>
        <taxon>Pseudomonadota</taxon>
        <taxon>Betaproteobacteria</taxon>
        <taxon>Burkholderiales</taxon>
        <taxon>Sphaerotilaceae</taxon>
        <taxon>Ideonella</taxon>
    </lineage>
</organism>
<protein>
    <recommendedName>
        <fullName evidence="4">SGNH/GDSL hydrolase family protein</fullName>
    </recommendedName>
</protein>
<dbReference type="AlphaFoldDB" id="A0A643FDB9"/>
<name>A0A643FDB9_IDEDE</name>
<keyword evidence="1" id="KW-0732">Signal</keyword>
<keyword evidence="3" id="KW-1185">Reference proteome</keyword>
<dbReference type="PROSITE" id="PS51257">
    <property type="entry name" value="PROKAR_LIPOPROTEIN"/>
    <property type="match status" value="1"/>
</dbReference>
<dbReference type="RefSeq" id="WP_151123605.1">
    <property type="nucleotide sequence ID" value="NZ_CP088081.1"/>
</dbReference>
<dbReference type="EMBL" id="VZPB01000014">
    <property type="protein sequence ID" value="KAB0583377.1"/>
    <property type="molecule type" value="Genomic_DNA"/>
</dbReference>
<feature type="chain" id="PRO_5025018153" description="SGNH/GDSL hydrolase family protein" evidence="1">
    <location>
        <begin position="25"/>
        <end position="344"/>
    </location>
</feature>
<sequence length="344" mass="36534">MKFALPARLLRALAAVGCSAGLLASCGGGTSHYDKFVPSRLIVFGDEYSALTDPKGTGNSYNYAMNAVDPTDSTNATVLCSDSSRYIWVQRLASYYGLVFKECNPNNLASGKLNAFMQAQYGATERAVEAQVSAFQGDIGHDALGSNDLVTVWVGMNDVIEIYKDSVTYSSTVDKTTEAEARGERLARLINSITDTGARVLVAQVFEMGSTPWAKAQGSSEAKLMTSISDAFNQGLRTVLLNDGSKIGLLTFNDAIANLVQYGNYETTEAACDDAHVADIDNASADSNGYLDGSASLSTCTTATVPNDSAAKRDLWADGIHLNSYIAHSTLGNLAITRATSNPF</sequence>
<comment type="caution">
    <text evidence="2">The sequence shown here is derived from an EMBL/GenBank/DDBJ whole genome shotgun (WGS) entry which is preliminary data.</text>
</comment>
<accession>A0A643FDB9</accession>
<dbReference type="Pfam" id="PF00657">
    <property type="entry name" value="Lipase_GDSL"/>
    <property type="match status" value="1"/>
</dbReference>
<dbReference type="InterPro" id="IPR001087">
    <property type="entry name" value="GDSL"/>
</dbReference>
<evidence type="ECO:0000256" key="1">
    <source>
        <dbReference type="SAM" id="SignalP"/>
    </source>
</evidence>
<feature type="signal peptide" evidence="1">
    <location>
        <begin position="1"/>
        <end position="24"/>
    </location>
</feature>
<gene>
    <name evidence="2" type="ORF">F7Q92_07745</name>
</gene>
<evidence type="ECO:0008006" key="4">
    <source>
        <dbReference type="Google" id="ProtNLM"/>
    </source>
</evidence>
<dbReference type="GO" id="GO:0016788">
    <property type="term" value="F:hydrolase activity, acting on ester bonds"/>
    <property type="evidence" value="ECO:0007669"/>
    <property type="project" value="InterPro"/>
</dbReference>
<reference evidence="2 3" key="1">
    <citation type="submission" date="2019-09" db="EMBL/GenBank/DDBJ databases">
        <title>Draft genome sequences of 48 bacterial type strains from the CCUG.</title>
        <authorList>
            <person name="Tunovic T."/>
            <person name="Pineiro-Iglesias B."/>
            <person name="Unosson C."/>
            <person name="Inganas E."/>
            <person name="Ohlen M."/>
            <person name="Cardew S."/>
            <person name="Jensie-Markopoulos S."/>
            <person name="Salva-Serra F."/>
            <person name="Jaen-Luchoro D."/>
            <person name="Karlsson R."/>
            <person name="Svensson-Stadler L."/>
            <person name="Chun J."/>
            <person name="Moore E."/>
        </authorList>
    </citation>
    <scope>NUCLEOTIDE SEQUENCE [LARGE SCALE GENOMIC DNA]</scope>
    <source>
        <strain evidence="2 3">CCUG 30977</strain>
    </source>
</reference>
<dbReference type="Gene3D" id="3.40.50.1110">
    <property type="entry name" value="SGNH hydrolase"/>
    <property type="match status" value="1"/>
</dbReference>